<gene>
    <name evidence="2" type="primary">pol_230</name>
    <name evidence="2" type="ORF">AVEN_23403_1</name>
</gene>
<dbReference type="Proteomes" id="UP000499080">
    <property type="component" value="Unassembled WGS sequence"/>
</dbReference>
<evidence type="ECO:0000313" key="2">
    <source>
        <dbReference type="EMBL" id="GBM24856.1"/>
    </source>
</evidence>
<dbReference type="InterPro" id="IPR000477">
    <property type="entry name" value="RT_dom"/>
</dbReference>
<dbReference type="PANTHER" id="PTHR37984">
    <property type="entry name" value="PROTEIN CBG26694"/>
    <property type="match status" value="1"/>
</dbReference>
<dbReference type="Pfam" id="PF00078">
    <property type="entry name" value="RVT_1"/>
    <property type="match status" value="1"/>
</dbReference>
<dbReference type="OrthoDB" id="6771932at2759"/>
<dbReference type="CDD" id="cd01647">
    <property type="entry name" value="RT_LTR"/>
    <property type="match status" value="1"/>
</dbReference>
<dbReference type="Gene3D" id="3.30.70.270">
    <property type="match status" value="1"/>
</dbReference>
<protein>
    <submittedName>
        <fullName evidence="2">Retrovirus-related Pol polyprotein from transposon opus</fullName>
    </submittedName>
</protein>
<feature type="domain" description="Reverse transcriptase" evidence="1">
    <location>
        <begin position="134"/>
        <end position="288"/>
    </location>
</feature>
<dbReference type="InterPro" id="IPR043128">
    <property type="entry name" value="Rev_trsase/Diguanyl_cyclase"/>
</dbReference>
<dbReference type="GO" id="GO:0071897">
    <property type="term" value="P:DNA biosynthetic process"/>
    <property type="evidence" value="ECO:0007669"/>
    <property type="project" value="UniProtKB-ARBA"/>
</dbReference>
<dbReference type="AlphaFoldDB" id="A0A4Y2E943"/>
<dbReference type="SUPFAM" id="SSF56672">
    <property type="entry name" value="DNA/RNA polymerases"/>
    <property type="match status" value="1"/>
</dbReference>
<dbReference type="PANTHER" id="PTHR37984:SF5">
    <property type="entry name" value="PROTEIN NYNRIN-LIKE"/>
    <property type="match status" value="1"/>
</dbReference>
<organism evidence="2 3">
    <name type="scientific">Araneus ventricosus</name>
    <name type="common">Orbweaver spider</name>
    <name type="synonym">Epeira ventricosa</name>
    <dbReference type="NCBI Taxonomy" id="182803"/>
    <lineage>
        <taxon>Eukaryota</taxon>
        <taxon>Metazoa</taxon>
        <taxon>Ecdysozoa</taxon>
        <taxon>Arthropoda</taxon>
        <taxon>Chelicerata</taxon>
        <taxon>Arachnida</taxon>
        <taxon>Araneae</taxon>
        <taxon>Araneomorphae</taxon>
        <taxon>Entelegynae</taxon>
        <taxon>Araneoidea</taxon>
        <taxon>Araneidae</taxon>
        <taxon>Araneus</taxon>
    </lineage>
</organism>
<dbReference type="InterPro" id="IPR050951">
    <property type="entry name" value="Retrovirus_Pol_polyprotein"/>
</dbReference>
<dbReference type="EMBL" id="BGPR01000528">
    <property type="protein sequence ID" value="GBM24856.1"/>
    <property type="molecule type" value="Genomic_DNA"/>
</dbReference>
<dbReference type="Gene3D" id="3.10.10.10">
    <property type="entry name" value="HIV Type 1 Reverse Transcriptase, subunit A, domain 1"/>
    <property type="match status" value="1"/>
</dbReference>
<sequence length="313" mass="35622">MFWMLDCLKTYNRSVVTDSKPANLADDDDKNRVKFRVKNCFVTFNLSFLSEPLTEFTKIALKFSSITNPSLLGKQTKSTVVSHHIETIGSPVYSKPGRFKPELLKAAKKEFECLMTLDIICRSISPLSNPFHMVKKANGGWRSCGDYSCLNAMIVPNRYPVPYIQDCTQLLESKTIFSTIYLSRAYNQIVVFPDDITKTEMTTVCLSMFPCLLDYGMLEKIFNDSLIWFSSCLNFCVPYFDDIVIATSIEEENKSHLRIVRYRQMEYSLTLNASKCILGQISVTFLGCLFTPEGVKALPSKVKEILDMPKPKT</sequence>
<keyword evidence="3" id="KW-1185">Reference proteome</keyword>
<accession>A0A4Y2E943</accession>
<name>A0A4Y2E943_ARAVE</name>
<comment type="caution">
    <text evidence="2">The sequence shown here is derived from an EMBL/GenBank/DDBJ whole genome shotgun (WGS) entry which is preliminary data.</text>
</comment>
<evidence type="ECO:0000259" key="1">
    <source>
        <dbReference type="Pfam" id="PF00078"/>
    </source>
</evidence>
<evidence type="ECO:0000313" key="3">
    <source>
        <dbReference type="Proteomes" id="UP000499080"/>
    </source>
</evidence>
<reference evidence="2 3" key="1">
    <citation type="journal article" date="2019" name="Sci. Rep.">
        <title>Orb-weaving spider Araneus ventricosus genome elucidates the spidroin gene catalogue.</title>
        <authorList>
            <person name="Kono N."/>
            <person name="Nakamura H."/>
            <person name="Ohtoshi R."/>
            <person name="Moran D.A.P."/>
            <person name="Shinohara A."/>
            <person name="Yoshida Y."/>
            <person name="Fujiwara M."/>
            <person name="Mori M."/>
            <person name="Tomita M."/>
            <person name="Arakawa K."/>
        </authorList>
    </citation>
    <scope>NUCLEOTIDE SEQUENCE [LARGE SCALE GENOMIC DNA]</scope>
</reference>
<dbReference type="InterPro" id="IPR043502">
    <property type="entry name" value="DNA/RNA_pol_sf"/>
</dbReference>
<proteinExistence type="predicted"/>